<protein>
    <submittedName>
        <fullName evidence="2">Uncharacterized protein</fullName>
    </submittedName>
</protein>
<accession>A0A0C2WUM6</accession>
<dbReference type="AlphaFoldDB" id="A0A0C2WUM6"/>
<dbReference type="PANTHER" id="PTHR38926:SF72">
    <property type="entry name" value="IM:7136021-RELATED"/>
    <property type="match status" value="1"/>
</dbReference>
<dbReference type="PANTHER" id="PTHR38926">
    <property type="entry name" value="F-BOX DOMAIN CONTAINING PROTEIN, EXPRESSED"/>
    <property type="match status" value="1"/>
</dbReference>
<dbReference type="HOGENOM" id="CLU_274080_0_0_1"/>
<keyword evidence="3" id="KW-1185">Reference proteome</keyword>
<proteinExistence type="predicted"/>
<feature type="coiled-coil region" evidence="1">
    <location>
        <begin position="622"/>
        <end position="656"/>
    </location>
</feature>
<name>A0A0C2WUM6_SERVB</name>
<reference evidence="3" key="2">
    <citation type="submission" date="2015-01" db="EMBL/GenBank/DDBJ databases">
        <title>Evolutionary Origins and Diversification of the Mycorrhizal Mutualists.</title>
        <authorList>
            <consortium name="DOE Joint Genome Institute"/>
            <consortium name="Mycorrhizal Genomics Consortium"/>
            <person name="Kohler A."/>
            <person name="Kuo A."/>
            <person name="Nagy L.G."/>
            <person name="Floudas D."/>
            <person name="Copeland A."/>
            <person name="Barry K.W."/>
            <person name="Cichocki N."/>
            <person name="Veneault-Fourrey C."/>
            <person name="LaButti K."/>
            <person name="Lindquist E.A."/>
            <person name="Lipzen A."/>
            <person name="Lundell T."/>
            <person name="Morin E."/>
            <person name="Murat C."/>
            <person name="Riley R."/>
            <person name="Ohm R."/>
            <person name="Sun H."/>
            <person name="Tunlid A."/>
            <person name="Henrissat B."/>
            <person name="Grigoriev I.V."/>
            <person name="Hibbett D.S."/>
            <person name="Martin F."/>
        </authorList>
    </citation>
    <scope>NUCLEOTIDE SEQUENCE [LARGE SCALE GENOMIC DNA]</scope>
    <source>
        <strain evidence="3">MAFF 305830</strain>
    </source>
</reference>
<dbReference type="SUPFAM" id="SSF52047">
    <property type="entry name" value="RNI-like"/>
    <property type="match status" value="1"/>
</dbReference>
<evidence type="ECO:0000256" key="1">
    <source>
        <dbReference type="SAM" id="Coils"/>
    </source>
</evidence>
<sequence>MACGLVWFGETRRRAAGLSEAFLLQARSNFAYIVPRNQSNLPPSVEEEEVLKAILRHKTKDISVVDKNITQAREAIVSAKLALDILSQSSARSYSVLRTHQKGPGILSHSLQSCPIRHELHAIDLAKALRKACEAVPLCSTAKATTAAETANSAISMALSELETLLASVDDALRRQRLIVNVNSSSFQLYSMERQPIQTILDDIKGRFSVIKRVPDEIWYEILTLRLIRENRQWPQTRDAPLFIPALHYTHVCQSWRRVVNSSPSMWRAIHWNMSPEKEPNIDLINLWISRSQKDDRRIFERQSYSGFTYAGSTHMKLQLPISEKVQLFLFQSRKQLPHGQTADRSSAINLPVLCLQSPTSATRVHSVQIGLIHRFPLLETLKLQNTLPRTIVNLPDTLTHISLEFSKPHETYRLADFLKPSLESLRLLHFDGPTTPTLGQNIILPRLRILEVTPLEHGILKKLKLPLLEKLVINPPRNSAATFPIGWVEALIPHCAKVTSLMLEWPSLLPDNAQISVDRLHVLQYLRVYTPRLLIVKFGTGSIDGNALADFFERGVHHKLEKLIIDGCIGVSRMDCERLVECVDQISVYRTVHRVAARNDPEYRSNLPPSAEEAEVLKALLQQKTEERSVIDKKISQAQDDIASATQALDLLTRSSARPYSILKANQIASNIRSQSSRLYIGSQELHATELSVALIKECESISLFPTDAAASLGEEAKSSLDIILGRLEALMASVEHALRQKRLIVNVKSSSIQLYSIDKLPIQTIIDEVLERFSVIKRVPDEVWYEILIVRISKASHSWPRSDTLISIPALPYTHVCRSWRRVINSSPSMWRAIHWSMNCTKEPNRNLIDLWISQSPEHERRIYERQSYFGQIPAGSSHMKSQLPIHEKLQYYLYQTRKELPDGQDRDYSSPINFPSLSLESSSSSSSRRVRSVQESVIHRFPVLESLHLQDILPRNKIHLPSTLTHLGIGFRVPHGTYRLSDLLTPTLESIQLTHFVASGTPTLDEKIELPKLRTMDITPLEYETIKNLELPALEKLIIRAPLNKTATFPTGWVESLFPHCANVANMELIWPSILQSEPVLSLDRLQVFFELRLHTPKLVTVEFSSGRIDGNALADFLGTDQRGRLEHLVIDECIGVSRMDCERLVEYVDKLSVYRTVHKVTIAEESE</sequence>
<gene>
    <name evidence="2" type="ORF">M408DRAFT_304826</name>
</gene>
<dbReference type="OrthoDB" id="2269034at2759"/>
<dbReference type="Proteomes" id="UP000054097">
    <property type="component" value="Unassembled WGS sequence"/>
</dbReference>
<evidence type="ECO:0000313" key="3">
    <source>
        <dbReference type="Proteomes" id="UP000054097"/>
    </source>
</evidence>
<evidence type="ECO:0000313" key="2">
    <source>
        <dbReference type="EMBL" id="KIM29883.1"/>
    </source>
</evidence>
<reference evidence="2 3" key="1">
    <citation type="submission" date="2014-04" db="EMBL/GenBank/DDBJ databases">
        <authorList>
            <consortium name="DOE Joint Genome Institute"/>
            <person name="Kuo A."/>
            <person name="Zuccaro A."/>
            <person name="Kohler A."/>
            <person name="Nagy L.G."/>
            <person name="Floudas D."/>
            <person name="Copeland A."/>
            <person name="Barry K.W."/>
            <person name="Cichocki N."/>
            <person name="Veneault-Fourrey C."/>
            <person name="LaButti K."/>
            <person name="Lindquist E.A."/>
            <person name="Lipzen A."/>
            <person name="Lundell T."/>
            <person name="Morin E."/>
            <person name="Murat C."/>
            <person name="Sun H."/>
            <person name="Tunlid A."/>
            <person name="Henrissat B."/>
            <person name="Grigoriev I.V."/>
            <person name="Hibbett D.S."/>
            <person name="Martin F."/>
            <person name="Nordberg H.P."/>
            <person name="Cantor M.N."/>
            <person name="Hua S.X."/>
        </authorList>
    </citation>
    <scope>NUCLEOTIDE SEQUENCE [LARGE SCALE GENOMIC DNA]</scope>
    <source>
        <strain evidence="2 3">MAFF 305830</strain>
    </source>
</reference>
<dbReference type="EMBL" id="KN824287">
    <property type="protein sequence ID" value="KIM29883.1"/>
    <property type="molecule type" value="Genomic_DNA"/>
</dbReference>
<keyword evidence="1" id="KW-0175">Coiled coil</keyword>
<organism evidence="2 3">
    <name type="scientific">Serendipita vermifera MAFF 305830</name>
    <dbReference type="NCBI Taxonomy" id="933852"/>
    <lineage>
        <taxon>Eukaryota</taxon>
        <taxon>Fungi</taxon>
        <taxon>Dikarya</taxon>
        <taxon>Basidiomycota</taxon>
        <taxon>Agaricomycotina</taxon>
        <taxon>Agaricomycetes</taxon>
        <taxon>Sebacinales</taxon>
        <taxon>Serendipitaceae</taxon>
        <taxon>Serendipita</taxon>
    </lineage>
</organism>